<dbReference type="Proteomes" id="UP000007037">
    <property type="component" value="Chromosome I"/>
</dbReference>
<dbReference type="AlphaFoldDB" id="Q72QL8"/>
<dbReference type="InterPro" id="IPR004692">
    <property type="entry name" value="SecG"/>
</dbReference>
<evidence type="ECO:0000256" key="7">
    <source>
        <dbReference type="ARBA" id="ARBA00022989"/>
    </source>
</evidence>
<evidence type="ECO:0000256" key="2">
    <source>
        <dbReference type="ARBA" id="ARBA00008445"/>
    </source>
</evidence>
<feature type="compositionally biased region" description="Low complexity" evidence="11">
    <location>
        <begin position="101"/>
        <end position="110"/>
    </location>
</feature>
<keyword evidence="7 10" id="KW-1133">Transmembrane helix</keyword>
<proteinExistence type="inferred from homology"/>
<dbReference type="EMBL" id="AE016823">
    <property type="protein sequence ID" value="AAS70666.1"/>
    <property type="molecule type" value="Genomic_DNA"/>
</dbReference>
<keyword evidence="5 10" id="KW-0812">Transmembrane</keyword>
<feature type="transmembrane region" description="Helical" evidence="10">
    <location>
        <begin position="20"/>
        <end position="43"/>
    </location>
</feature>
<sequence length="131" mass="14115">MSLSEGFIIWQRIHFFSGIYMLNGVILTLFVFVSLFLVLLVMIQTGKGGGLLGGGSSQSVFGSSTADVLTKATRVTAILFIVLSLLLSFLFAKKEDKLMPETTPTLTAPPEETKSETNTQNPDSTLPKASP</sequence>
<name>Q72QL8_LEPIC</name>
<dbReference type="GO" id="GO:0065002">
    <property type="term" value="P:intracellular protein transmembrane transport"/>
    <property type="evidence" value="ECO:0007669"/>
    <property type="project" value="TreeGrafter"/>
</dbReference>
<dbReference type="Pfam" id="PF03840">
    <property type="entry name" value="SecG"/>
    <property type="match status" value="1"/>
</dbReference>
<reference evidence="12 13" key="1">
    <citation type="journal article" date="2004" name="J. Bacteriol.">
        <title>Comparative genomics of two Leptospira interrogans serovars reveals novel insights into physiology and pathogenesis.</title>
        <authorList>
            <person name="Nascimento A.L."/>
            <person name="Ko A.I."/>
            <person name="Martins E.A."/>
            <person name="Monteiro-Vitorello C.B."/>
            <person name="Ho P.L."/>
            <person name="Haake D.A."/>
            <person name="Verjovski-Almeida S."/>
            <person name="Hartskeerl R.A."/>
            <person name="Marques M.V."/>
            <person name="Oliveira M.C."/>
            <person name="Menck C.F."/>
            <person name="Leite L.C."/>
            <person name="Carrer H."/>
            <person name="Coutinho L.L."/>
            <person name="Degrave W.M."/>
            <person name="Dellagostin O.A."/>
            <person name="El-Dorry H."/>
            <person name="Ferro E.S."/>
            <person name="Ferro M.I."/>
            <person name="Furlan L.R."/>
            <person name="Gamberini M."/>
            <person name="Giglioti E.A."/>
            <person name="Goes-Neto A."/>
            <person name="Goldman G.H."/>
            <person name="Goldman M.H."/>
            <person name="Harakava R."/>
            <person name="Jeronimo S.M."/>
            <person name="Junqueira-De-Azevedo I.L."/>
            <person name="Kimura E.T."/>
            <person name="Kuramae E.E."/>
            <person name="Lemos E.G."/>
            <person name="Lemos M.V."/>
            <person name="Marino C.L."/>
            <person name="Nunes L.R."/>
            <person name="De Oliveira R.C."/>
            <person name="Pereira G.G."/>
            <person name="Reis M.S."/>
            <person name="Schriefer A."/>
            <person name="Siqueira W.J."/>
            <person name="Sommer P."/>
            <person name="Tsai S.M."/>
            <person name="Simpson A.J."/>
            <person name="Ferro J.A."/>
            <person name="Camargo L.E."/>
            <person name="Kitajima J.P."/>
            <person name="Setubal J.C."/>
            <person name="Van Sluys M.A."/>
        </authorList>
    </citation>
    <scope>NUCLEOTIDE SEQUENCE [LARGE SCALE GENOMIC DNA]</scope>
    <source>
        <strain evidence="12 13">Fiocruz L1-130</strain>
    </source>
</reference>
<dbReference type="KEGG" id="lic:LIC_12095"/>
<keyword evidence="9 10" id="KW-0472">Membrane</keyword>
<evidence type="ECO:0000256" key="9">
    <source>
        <dbReference type="ARBA" id="ARBA00023136"/>
    </source>
</evidence>
<evidence type="ECO:0000256" key="4">
    <source>
        <dbReference type="ARBA" id="ARBA00022475"/>
    </source>
</evidence>
<keyword evidence="3 10" id="KW-0813">Transport</keyword>
<evidence type="ECO:0000313" key="12">
    <source>
        <dbReference type="EMBL" id="AAS70666.1"/>
    </source>
</evidence>
<evidence type="ECO:0000256" key="6">
    <source>
        <dbReference type="ARBA" id="ARBA00022927"/>
    </source>
</evidence>
<protein>
    <recommendedName>
        <fullName evidence="10">Protein-export membrane protein SecG</fullName>
    </recommendedName>
</protein>
<dbReference type="GO" id="GO:0043952">
    <property type="term" value="P:protein transport by the Sec complex"/>
    <property type="evidence" value="ECO:0007669"/>
    <property type="project" value="TreeGrafter"/>
</dbReference>
<evidence type="ECO:0000256" key="3">
    <source>
        <dbReference type="ARBA" id="ARBA00022448"/>
    </source>
</evidence>
<evidence type="ECO:0000256" key="10">
    <source>
        <dbReference type="RuleBase" id="RU365087"/>
    </source>
</evidence>
<keyword evidence="6 10" id="KW-0653">Protein transport</keyword>
<evidence type="ECO:0000256" key="1">
    <source>
        <dbReference type="ARBA" id="ARBA00004651"/>
    </source>
</evidence>
<dbReference type="GO" id="GO:0005886">
    <property type="term" value="C:plasma membrane"/>
    <property type="evidence" value="ECO:0007669"/>
    <property type="project" value="UniProtKB-SubCell"/>
</dbReference>
<evidence type="ECO:0000313" key="13">
    <source>
        <dbReference type="Proteomes" id="UP000007037"/>
    </source>
</evidence>
<organism evidence="12 13">
    <name type="scientific">Leptospira interrogans serogroup Icterohaemorrhagiae serovar copenhageni (strain Fiocruz L1-130)</name>
    <dbReference type="NCBI Taxonomy" id="267671"/>
    <lineage>
        <taxon>Bacteria</taxon>
        <taxon>Pseudomonadati</taxon>
        <taxon>Spirochaetota</taxon>
        <taxon>Spirochaetia</taxon>
        <taxon>Leptospirales</taxon>
        <taxon>Leptospiraceae</taxon>
        <taxon>Leptospira</taxon>
    </lineage>
</organism>
<keyword evidence="4 10" id="KW-1003">Cell membrane</keyword>
<dbReference type="HOGENOM" id="CLU_094156_1_2_12"/>
<gene>
    <name evidence="12" type="primary">secG</name>
    <name evidence="12" type="ordered locus">LIC_12095</name>
</gene>
<comment type="function">
    <text evidence="10">Involved in protein export. Participates in an early event of protein translocation.</text>
</comment>
<evidence type="ECO:0000256" key="8">
    <source>
        <dbReference type="ARBA" id="ARBA00023010"/>
    </source>
</evidence>
<evidence type="ECO:0000256" key="5">
    <source>
        <dbReference type="ARBA" id="ARBA00022692"/>
    </source>
</evidence>
<dbReference type="GO" id="GO:0009306">
    <property type="term" value="P:protein secretion"/>
    <property type="evidence" value="ECO:0007669"/>
    <property type="project" value="UniProtKB-UniRule"/>
</dbReference>
<feature type="transmembrane region" description="Helical" evidence="10">
    <location>
        <begin position="72"/>
        <end position="92"/>
    </location>
</feature>
<comment type="subcellular location">
    <subcellularLocation>
        <location evidence="1 10">Cell membrane</location>
        <topology evidence="1 10">Multi-pass membrane protein</topology>
    </subcellularLocation>
</comment>
<accession>Q72QL8</accession>
<dbReference type="PANTHER" id="PTHR34182">
    <property type="entry name" value="PROTEIN-EXPORT MEMBRANE PROTEIN SECG"/>
    <property type="match status" value="1"/>
</dbReference>
<keyword evidence="8 10" id="KW-0811">Translocation</keyword>
<dbReference type="PANTHER" id="PTHR34182:SF1">
    <property type="entry name" value="PROTEIN-EXPORT MEMBRANE PROTEIN SECG"/>
    <property type="match status" value="1"/>
</dbReference>
<comment type="similarity">
    <text evidence="2 10">Belongs to the SecG family.</text>
</comment>
<feature type="region of interest" description="Disordered" evidence="11">
    <location>
        <begin position="101"/>
        <end position="131"/>
    </location>
</feature>
<dbReference type="GO" id="GO:0015450">
    <property type="term" value="F:protein-transporting ATPase activity"/>
    <property type="evidence" value="ECO:0007669"/>
    <property type="project" value="UniProtKB-UniRule"/>
</dbReference>
<evidence type="ECO:0000256" key="11">
    <source>
        <dbReference type="SAM" id="MobiDB-lite"/>
    </source>
</evidence>
<dbReference type="NCBIfam" id="TIGR00810">
    <property type="entry name" value="secG"/>
    <property type="match status" value="1"/>
</dbReference>